<proteinExistence type="predicted"/>
<evidence type="ECO:0000313" key="4">
    <source>
        <dbReference type="RefSeq" id="XP_022106682.1"/>
    </source>
</evidence>
<dbReference type="InterPro" id="IPR001509">
    <property type="entry name" value="Epimerase_deHydtase"/>
</dbReference>
<evidence type="ECO:0000259" key="1">
    <source>
        <dbReference type="Pfam" id="PF01370"/>
    </source>
</evidence>
<dbReference type="OrthoDB" id="276721at2759"/>
<dbReference type="AlphaFoldDB" id="A0A8B7ZNP1"/>
<dbReference type="RefSeq" id="XP_022106682.1">
    <property type="nucleotide sequence ID" value="XM_022250990.1"/>
</dbReference>
<accession>A0A8B7ZNP1</accession>
<protein>
    <submittedName>
        <fullName evidence="4">Epimerase family protein SDR39U1-like</fullName>
    </submittedName>
</protein>
<sequence>MFGLLGGGSGFIGTAIRRLLLQRGHGVMLVSRTAGKDKITWDQLREDGLPECDAVVSLSGENILNPLKRWTESFKQEVTDSRVKTTAALAKAITEASKPPKVFVSTSGVGYYPPSLTAEYTEDSPGGDADFLSRLCTVWENSAKLPDSHSHVKQVIVRTGVVLGRDGGAIQQMIWPFWLGVGGVMGSGSQYFAWIHIDDIAGIFVHAIESPDPPSILNGVAPTPITNREFTKAFGSVLCRPTILPVPSFAINLAFGTERAAMLLDGQKVLPKQTLECGYEFQFPTIEKALKNITS</sequence>
<dbReference type="SUPFAM" id="SSF51735">
    <property type="entry name" value="NAD(P)-binding Rossmann-fold domains"/>
    <property type="match status" value="1"/>
</dbReference>
<dbReference type="GeneID" id="110987865"/>
<dbReference type="InterPro" id="IPR010099">
    <property type="entry name" value="SDR39U1"/>
</dbReference>
<feature type="domain" description="NAD-dependent epimerase/dehydratase" evidence="1">
    <location>
        <begin position="6"/>
        <end position="212"/>
    </location>
</feature>
<evidence type="ECO:0000259" key="2">
    <source>
        <dbReference type="Pfam" id="PF08338"/>
    </source>
</evidence>
<dbReference type="Proteomes" id="UP000694845">
    <property type="component" value="Unplaced"/>
</dbReference>
<dbReference type="PANTHER" id="PTHR11092:SF0">
    <property type="entry name" value="EPIMERASE FAMILY PROTEIN SDR39U1"/>
    <property type="match status" value="1"/>
</dbReference>
<gene>
    <name evidence="4" type="primary">LOC110987865</name>
</gene>
<dbReference type="CTD" id="56948"/>
<name>A0A8B7ZNP1_ACAPL</name>
<dbReference type="OMA" id="YLPWIHI"/>
<feature type="domain" description="DUF1731" evidence="2">
    <location>
        <begin position="246"/>
        <end position="293"/>
    </location>
</feature>
<dbReference type="KEGG" id="aplc:110987865"/>
<dbReference type="PANTHER" id="PTHR11092">
    <property type="entry name" value="SUGAR NUCLEOTIDE EPIMERASE RELATED"/>
    <property type="match status" value="1"/>
</dbReference>
<keyword evidence="3" id="KW-1185">Reference proteome</keyword>
<dbReference type="NCBIfam" id="TIGR01777">
    <property type="entry name" value="yfcH"/>
    <property type="match status" value="1"/>
</dbReference>
<organism evidence="3 4">
    <name type="scientific">Acanthaster planci</name>
    <name type="common">Crown-of-thorns starfish</name>
    <dbReference type="NCBI Taxonomy" id="133434"/>
    <lineage>
        <taxon>Eukaryota</taxon>
        <taxon>Metazoa</taxon>
        <taxon>Echinodermata</taxon>
        <taxon>Eleutherozoa</taxon>
        <taxon>Asterozoa</taxon>
        <taxon>Asteroidea</taxon>
        <taxon>Valvatacea</taxon>
        <taxon>Valvatida</taxon>
        <taxon>Acanthasteridae</taxon>
        <taxon>Acanthaster</taxon>
    </lineage>
</organism>
<evidence type="ECO:0000313" key="3">
    <source>
        <dbReference type="Proteomes" id="UP000694845"/>
    </source>
</evidence>
<dbReference type="Pfam" id="PF08338">
    <property type="entry name" value="DUF1731"/>
    <property type="match status" value="1"/>
</dbReference>
<reference evidence="4" key="1">
    <citation type="submission" date="2025-08" db="UniProtKB">
        <authorList>
            <consortium name="RefSeq"/>
        </authorList>
    </citation>
    <scope>IDENTIFICATION</scope>
</reference>
<dbReference type="Gene3D" id="3.40.50.720">
    <property type="entry name" value="NAD(P)-binding Rossmann-like Domain"/>
    <property type="match status" value="1"/>
</dbReference>
<dbReference type="InterPro" id="IPR036291">
    <property type="entry name" value="NAD(P)-bd_dom_sf"/>
</dbReference>
<dbReference type="Pfam" id="PF01370">
    <property type="entry name" value="Epimerase"/>
    <property type="match status" value="1"/>
</dbReference>
<dbReference type="InterPro" id="IPR013549">
    <property type="entry name" value="DUF1731"/>
</dbReference>